<comment type="caution">
    <text evidence="2">The sequence shown here is derived from an EMBL/GenBank/DDBJ whole genome shotgun (WGS) entry which is preliminary data.</text>
</comment>
<sequence>MRTLTPWIPLGLALLCGPANAASELERPAQQAKLDAACQQAQQQLVEQGKQQRIDACIKAGGKAAKCQQEFASFGQREGNKRPDLNNLAPCQQADAYRKSYRQ</sequence>
<organism evidence="2 3">
    <name type="scientific">Aeromonas hydrophila</name>
    <dbReference type="NCBI Taxonomy" id="644"/>
    <lineage>
        <taxon>Bacteria</taxon>
        <taxon>Pseudomonadati</taxon>
        <taxon>Pseudomonadota</taxon>
        <taxon>Gammaproteobacteria</taxon>
        <taxon>Aeromonadales</taxon>
        <taxon>Aeromonadaceae</taxon>
        <taxon>Aeromonas</taxon>
    </lineage>
</organism>
<reference evidence="2" key="2">
    <citation type="submission" date="2020-01" db="EMBL/GenBank/DDBJ databases">
        <authorList>
            <consortium name="NCBI Pathogen Detection Project"/>
        </authorList>
    </citation>
    <scope>NUCLEOTIDE SEQUENCE</scope>
    <source>
        <strain evidence="2">OLC2673_Aeromonas</strain>
    </source>
</reference>
<reference evidence="2" key="1">
    <citation type="journal article" date="2018" name="Genome Biol.">
        <title>SKESA: strategic k-mer extension for scrupulous assemblies.</title>
        <authorList>
            <person name="Souvorov A."/>
            <person name="Agarwala R."/>
            <person name="Lipman D.J."/>
        </authorList>
    </citation>
    <scope>NUCLEOTIDE SEQUENCE</scope>
    <source>
        <strain evidence="2">OLC2673_Aeromonas</strain>
    </source>
</reference>
<evidence type="ECO:0000256" key="1">
    <source>
        <dbReference type="SAM" id="SignalP"/>
    </source>
</evidence>
<protein>
    <submittedName>
        <fullName evidence="2">Uncharacterized protein</fullName>
    </submittedName>
</protein>
<keyword evidence="1" id="KW-0732">Signal</keyword>
<evidence type="ECO:0000313" key="2">
    <source>
        <dbReference type="EMBL" id="HAT6346229.1"/>
    </source>
</evidence>
<dbReference type="EMBL" id="DACTUL010000045">
    <property type="protein sequence ID" value="HAT6346229.1"/>
    <property type="molecule type" value="Genomic_DNA"/>
</dbReference>
<evidence type="ECO:0000313" key="3">
    <source>
        <dbReference type="Proteomes" id="UP000859505"/>
    </source>
</evidence>
<feature type="chain" id="PRO_5042193928" evidence="1">
    <location>
        <begin position="22"/>
        <end position="103"/>
    </location>
</feature>
<gene>
    <name evidence="2" type="ORF">JAJ28_004033</name>
</gene>
<name>A0AAD3UE67_AERHY</name>
<accession>A0AAD3UE67</accession>
<proteinExistence type="predicted"/>
<feature type="signal peptide" evidence="1">
    <location>
        <begin position="1"/>
        <end position="21"/>
    </location>
</feature>
<dbReference type="AlphaFoldDB" id="A0AAD3UE67"/>
<dbReference type="Proteomes" id="UP000859505">
    <property type="component" value="Unassembled WGS sequence"/>
</dbReference>